<organism evidence="1 2">
    <name type="scientific">Gardnerella vaginalis JCP8108</name>
    <dbReference type="NCBI Taxonomy" id="1261066"/>
    <lineage>
        <taxon>Bacteria</taxon>
        <taxon>Bacillati</taxon>
        <taxon>Actinomycetota</taxon>
        <taxon>Actinomycetes</taxon>
        <taxon>Bifidobacteriales</taxon>
        <taxon>Bifidobacteriaceae</taxon>
        <taxon>Gardnerella</taxon>
    </lineage>
</organism>
<reference evidence="1 2" key="1">
    <citation type="submission" date="2013-06" db="EMBL/GenBank/DDBJ databases">
        <authorList>
            <person name="Weinstock G."/>
            <person name="Sodergren E."/>
            <person name="Lobos E.A."/>
            <person name="Fulton L."/>
            <person name="Fulton R."/>
            <person name="Courtney L."/>
            <person name="Fronick C."/>
            <person name="O'Laughlin M."/>
            <person name="Godfrey J."/>
            <person name="Wilson R.M."/>
            <person name="Miner T."/>
            <person name="Farmer C."/>
            <person name="Delehaunty K."/>
            <person name="Cordes M."/>
            <person name="Minx P."/>
            <person name="Tomlinson C."/>
            <person name="Chen J."/>
            <person name="Wollam A."/>
            <person name="Pepin K.H."/>
            <person name="Bhonagiri V."/>
            <person name="Zhang X."/>
            <person name="Warren W."/>
            <person name="Mitreva M."/>
            <person name="Mardis E.R."/>
            <person name="Wilson R.K."/>
        </authorList>
    </citation>
    <scope>NUCLEOTIDE SEQUENCE [LARGE SCALE GENOMIC DNA]</scope>
    <source>
        <strain evidence="1 2">JCP8108</strain>
    </source>
</reference>
<evidence type="ECO:0000313" key="2">
    <source>
        <dbReference type="Proteomes" id="UP000014521"/>
    </source>
</evidence>
<comment type="caution">
    <text evidence="1">The sequence shown here is derived from an EMBL/GenBank/DDBJ whole genome shotgun (WGS) entry which is preliminary data.</text>
</comment>
<accession>S4I4L3</accession>
<evidence type="ECO:0000313" key="1">
    <source>
        <dbReference type="EMBL" id="EPI49152.1"/>
    </source>
</evidence>
<protein>
    <submittedName>
        <fullName evidence="1">Uncharacterized protein</fullName>
    </submittedName>
</protein>
<dbReference type="HOGENOM" id="CLU_2972961_0_0_11"/>
<dbReference type="AlphaFoldDB" id="S4I4L3"/>
<dbReference type="Proteomes" id="UP000014521">
    <property type="component" value="Unassembled WGS sequence"/>
</dbReference>
<proteinExistence type="predicted"/>
<name>S4I4L3_GARVA</name>
<gene>
    <name evidence="1" type="ORF">HMPREF1581_00308</name>
</gene>
<dbReference type="EMBL" id="ATJJ01000010">
    <property type="protein sequence ID" value="EPI49152.1"/>
    <property type="molecule type" value="Genomic_DNA"/>
</dbReference>
<sequence length="58" mass="6678">MAVFANFAIFATTTSSSHMLRKYTSLLFWRQNDNFGDIKMSLCAISLMFILDKPIQQL</sequence>